<dbReference type="RefSeq" id="XP_024882874.1">
    <property type="nucleotide sequence ID" value="XM_025027106.1"/>
</dbReference>
<dbReference type="GeneID" id="112461737"/>
<dbReference type="InterPro" id="IPR004117">
    <property type="entry name" value="7tm6_olfct_rcpt"/>
</dbReference>
<evidence type="ECO:0000256" key="3">
    <source>
        <dbReference type="ARBA" id="ARBA00022606"/>
    </source>
</evidence>
<dbReference type="Pfam" id="PF02949">
    <property type="entry name" value="7tm_6"/>
    <property type="match status" value="1"/>
</dbReference>
<evidence type="ECO:0000256" key="4">
    <source>
        <dbReference type="ARBA" id="ARBA00022692"/>
    </source>
</evidence>
<dbReference type="PANTHER" id="PTHR21137">
    <property type="entry name" value="ODORANT RECEPTOR"/>
    <property type="match status" value="1"/>
</dbReference>
<keyword evidence="3 10" id="KW-0716">Sensory transduction</keyword>
<keyword evidence="9 10" id="KW-0807">Transducer</keyword>
<dbReference type="Proteomes" id="UP000504618">
    <property type="component" value="Unplaced"/>
</dbReference>
<evidence type="ECO:0000256" key="8">
    <source>
        <dbReference type="ARBA" id="ARBA00023170"/>
    </source>
</evidence>
<evidence type="ECO:0000256" key="9">
    <source>
        <dbReference type="ARBA" id="ARBA00023224"/>
    </source>
</evidence>
<comment type="similarity">
    <text evidence="10">Belongs to the insect chemoreceptor superfamily. Heteromeric odorant receptor channel (TC 1.A.69) family.</text>
</comment>
<keyword evidence="4 10" id="KW-0812">Transmembrane</keyword>
<organism evidence="11 12">
    <name type="scientific">Temnothorax curvispinosus</name>
    <dbReference type="NCBI Taxonomy" id="300111"/>
    <lineage>
        <taxon>Eukaryota</taxon>
        <taxon>Metazoa</taxon>
        <taxon>Ecdysozoa</taxon>
        <taxon>Arthropoda</taxon>
        <taxon>Hexapoda</taxon>
        <taxon>Insecta</taxon>
        <taxon>Pterygota</taxon>
        <taxon>Neoptera</taxon>
        <taxon>Endopterygota</taxon>
        <taxon>Hymenoptera</taxon>
        <taxon>Apocrita</taxon>
        <taxon>Aculeata</taxon>
        <taxon>Formicoidea</taxon>
        <taxon>Formicidae</taxon>
        <taxon>Myrmicinae</taxon>
        <taxon>Temnothorax</taxon>
    </lineage>
</organism>
<evidence type="ECO:0000256" key="7">
    <source>
        <dbReference type="ARBA" id="ARBA00023136"/>
    </source>
</evidence>
<evidence type="ECO:0000313" key="12">
    <source>
        <dbReference type="RefSeq" id="XP_024882874.1"/>
    </source>
</evidence>
<keyword evidence="8 10" id="KW-0675">Receptor</keyword>
<evidence type="ECO:0000256" key="2">
    <source>
        <dbReference type="ARBA" id="ARBA00022475"/>
    </source>
</evidence>
<feature type="transmembrane region" description="Helical" evidence="10">
    <location>
        <begin position="175"/>
        <end position="204"/>
    </location>
</feature>
<dbReference type="AlphaFoldDB" id="A0A6J1QKC9"/>
<protein>
    <recommendedName>
        <fullName evidence="10">Odorant receptor</fullName>
    </recommendedName>
</protein>
<keyword evidence="11" id="KW-1185">Reference proteome</keyword>
<feature type="transmembrane region" description="Helical" evidence="10">
    <location>
        <begin position="29"/>
        <end position="47"/>
    </location>
</feature>
<reference evidence="12" key="1">
    <citation type="submission" date="2025-08" db="UniProtKB">
        <authorList>
            <consortium name="RefSeq"/>
        </authorList>
    </citation>
    <scope>IDENTIFICATION</scope>
    <source>
        <tissue evidence="12">Whole body</tissue>
    </source>
</reference>
<dbReference type="PANTHER" id="PTHR21137:SF35">
    <property type="entry name" value="ODORANT RECEPTOR 19A-RELATED"/>
    <property type="match status" value="1"/>
</dbReference>
<feature type="transmembrane region" description="Helical" evidence="10">
    <location>
        <begin position="360"/>
        <end position="383"/>
    </location>
</feature>
<keyword evidence="7 10" id="KW-0472">Membrane</keyword>
<comment type="subcellular location">
    <subcellularLocation>
        <location evidence="1 10">Cell membrane</location>
        <topology evidence="1 10">Multi-pass membrane protein</topology>
    </subcellularLocation>
</comment>
<keyword evidence="2" id="KW-1003">Cell membrane</keyword>
<keyword evidence="5 10" id="KW-0552">Olfaction</keyword>
<feature type="transmembrane region" description="Helical" evidence="10">
    <location>
        <begin position="122"/>
        <end position="143"/>
    </location>
</feature>
<keyword evidence="6 10" id="KW-1133">Transmembrane helix</keyword>
<sequence length="393" mass="44898">MINVVDKYFSLNRILLLTVGLWPYEKSKYVQLQLICVYSILISGIIFQLTTMLTSKCTAEFIIKILSPSIGSSGLVIKYNAFYVNSKTVKFLMEQVQHIYNDLRDNNEIAIVEKYGSIAKHYTTGLTMVFLFGLFIFVSIQLWPNFTYIILPANTSRSHHSPITMEYFVDQKKYFYLPLFHINATMVIGCFVVISTGSMLIAYLQHACGMFEIASYRIERAIQICISNNIKVQNEILAYKGIIHAVDIHRKAMIFSSYLISKFEISFMSLIAVGVLALSLNSFRVFQIVLFGYNSEEFLVNLVIALMCFIYMFLANFIGQQIIDHNNHVFATAYKVRWYVTPLHIQRLILLLLQRGNKSFGLCVGGLFIASIECFATLTNAAVSYSALMYSMR</sequence>
<proteinExistence type="inferred from homology"/>
<dbReference type="OrthoDB" id="7549866at2759"/>
<evidence type="ECO:0000256" key="5">
    <source>
        <dbReference type="ARBA" id="ARBA00022725"/>
    </source>
</evidence>
<name>A0A6J1QKC9_9HYME</name>
<feature type="transmembrane region" description="Helical" evidence="10">
    <location>
        <begin position="259"/>
        <end position="278"/>
    </location>
</feature>
<accession>A0A6J1QKC9</accession>
<evidence type="ECO:0000313" key="11">
    <source>
        <dbReference type="Proteomes" id="UP000504618"/>
    </source>
</evidence>
<dbReference type="GO" id="GO:0007165">
    <property type="term" value="P:signal transduction"/>
    <property type="evidence" value="ECO:0007669"/>
    <property type="project" value="UniProtKB-KW"/>
</dbReference>
<evidence type="ECO:0000256" key="10">
    <source>
        <dbReference type="RuleBase" id="RU351113"/>
    </source>
</evidence>
<dbReference type="GO" id="GO:0005886">
    <property type="term" value="C:plasma membrane"/>
    <property type="evidence" value="ECO:0007669"/>
    <property type="project" value="UniProtKB-SubCell"/>
</dbReference>
<feature type="transmembrane region" description="Helical" evidence="10">
    <location>
        <begin position="298"/>
        <end position="318"/>
    </location>
</feature>
<evidence type="ECO:0000256" key="1">
    <source>
        <dbReference type="ARBA" id="ARBA00004651"/>
    </source>
</evidence>
<comment type="caution">
    <text evidence="10">Lacks conserved residue(s) required for the propagation of feature annotation.</text>
</comment>
<gene>
    <name evidence="12" type="primary">LOC112461737</name>
</gene>
<evidence type="ECO:0000256" key="6">
    <source>
        <dbReference type="ARBA" id="ARBA00022989"/>
    </source>
</evidence>
<dbReference type="GO" id="GO:0005549">
    <property type="term" value="F:odorant binding"/>
    <property type="evidence" value="ECO:0007669"/>
    <property type="project" value="InterPro"/>
</dbReference>
<dbReference type="GO" id="GO:0004984">
    <property type="term" value="F:olfactory receptor activity"/>
    <property type="evidence" value="ECO:0007669"/>
    <property type="project" value="InterPro"/>
</dbReference>